<dbReference type="RefSeq" id="WP_344157691.1">
    <property type="nucleotide sequence ID" value="NZ_BAAANF010000017.1"/>
</dbReference>
<feature type="domain" description="DUF4097" evidence="3">
    <location>
        <begin position="55"/>
        <end position="260"/>
    </location>
</feature>
<keyword evidence="2" id="KW-0472">Membrane</keyword>
<gene>
    <name evidence="4" type="ORF">GCM10009745_53780</name>
</gene>
<evidence type="ECO:0000256" key="1">
    <source>
        <dbReference type="SAM" id="MobiDB-lite"/>
    </source>
</evidence>
<dbReference type="Pfam" id="PF13349">
    <property type="entry name" value="DUF4097"/>
    <property type="match status" value="1"/>
</dbReference>
<proteinExistence type="predicted"/>
<accession>A0ABN2I801</accession>
<dbReference type="EMBL" id="BAAANF010000017">
    <property type="protein sequence ID" value="GAA1700251.1"/>
    <property type="molecule type" value="Genomic_DNA"/>
</dbReference>
<feature type="region of interest" description="Disordered" evidence="1">
    <location>
        <begin position="222"/>
        <end position="245"/>
    </location>
</feature>
<keyword evidence="2" id="KW-0812">Transmembrane</keyword>
<comment type="caution">
    <text evidence="4">The sequence shown here is derived from an EMBL/GenBank/DDBJ whole genome shotgun (WGS) entry which is preliminary data.</text>
</comment>
<dbReference type="Gene3D" id="2.160.20.120">
    <property type="match status" value="1"/>
</dbReference>
<name>A0ABN2I801_9ACTN</name>
<feature type="transmembrane region" description="Helical" evidence="2">
    <location>
        <begin position="20"/>
        <end position="38"/>
    </location>
</feature>
<dbReference type="Proteomes" id="UP001500280">
    <property type="component" value="Unassembled WGS sequence"/>
</dbReference>
<protein>
    <recommendedName>
        <fullName evidence="3">DUF4097 domain-containing protein</fullName>
    </recommendedName>
</protein>
<reference evidence="4 5" key="1">
    <citation type="journal article" date="2019" name="Int. J. Syst. Evol. Microbiol.">
        <title>The Global Catalogue of Microorganisms (GCM) 10K type strain sequencing project: providing services to taxonomists for standard genome sequencing and annotation.</title>
        <authorList>
            <consortium name="The Broad Institute Genomics Platform"/>
            <consortium name="The Broad Institute Genome Sequencing Center for Infectious Disease"/>
            <person name="Wu L."/>
            <person name="Ma J."/>
        </authorList>
    </citation>
    <scope>NUCLEOTIDE SEQUENCE [LARGE SCALE GENOMIC DNA]</scope>
    <source>
        <strain evidence="4 5">JCM 14307</strain>
    </source>
</reference>
<evidence type="ECO:0000313" key="4">
    <source>
        <dbReference type="EMBL" id="GAA1700251.1"/>
    </source>
</evidence>
<evidence type="ECO:0000259" key="3">
    <source>
        <dbReference type="Pfam" id="PF13349"/>
    </source>
</evidence>
<sequence length="262" mass="27484">MSDGQRRPASTMSAERRYGIAISVALILGGIYWALTGLTEGTRSGQSTYKLDDKALVVEGGSTSVEIRPGDGTELKVDRQFERNALGSDPTDTFKDGKLQLKDTNCGFLSFGCKTTYVLTVPRDVKLTVKNNSGPIKVSGMTADTELKTSSGDIEVHDLGGIVRLESSSGSIDGDGLNASSVTTKSSSGSAELAFAAAPASVDAKSSSGDVKITVPSGPEAYLIETDTSSGDYSPELRQDPSATRTIHVKTSSGDIDLEYSH</sequence>
<evidence type="ECO:0000313" key="5">
    <source>
        <dbReference type="Proteomes" id="UP001500280"/>
    </source>
</evidence>
<organism evidence="4 5">
    <name type="scientific">Kribbella yunnanensis</name>
    <dbReference type="NCBI Taxonomy" id="190194"/>
    <lineage>
        <taxon>Bacteria</taxon>
        <taxon>Bacillati</taxon>
        <taxon>Actinomycetota</taxon>
        <taxon>Actinomycetes</taxon>
        <taxon>Propionibacteriales</taxon>
        <taxon>Kribbellaceae</taxon>
        <taxon>Kribbella</taxon>
    </lineage>
</organism>
<dbReference type="InterPro" id="IPR025164">
    <property type="entry name" value="Toastrack_DUF4097"/>
</dbReference>
<keyword evidence="5" id="KW-1185">Reference proteome</keyword>
<evidence type="ECO:0000256" key="2">
    <source>
        <dbReference type="SAM" id="Phobius"/>
    </source>
</evidence>
<keyword evidence="2" id="KW-1133">Transmembrane helix</keyword>